<evidence type="ECO:0000313" key="12">
    <source>
        <dbReference type="Proteomes" id="UP000290588"/>
    </source>
</evidence>
<accession>A0A347UB56</accession>
<gene>
    <name evidence="7 9" type="primary">murD</name>
    <name evidence="9" type="ORF">AELL_2472</name>
    <name evidence="10" type="ORF">CP962_12795</name>
</gene>
<comment type="similarity">
    <text evidence="7">Belongs to the MurCDEF family.</text>
</comment>
<dbReference type="AlphaFoldDB" id="A0A347UB56"/>
<comment type="pathway">
    <text evidence="2 7">Cell wall biogenesis; peptidoglycan biosynthesis.</text>
</comment>
<protein>
    <recommendedName>
        <fullName evidence="7">UDP-N-acetylmuramoylalanine--D-glutamate ligase</fullName>
        <ecNumber evidence="7">6.3.2.9</ecNumber>
    </recommendedName>
    <alternativeName>
        <fullName evidence="7">D-glutamic acid-adding enzyme</fullName>
    </alternativeName>
    <alternativeName>
        <fullName evidence="7">UDP-N-acetylmuramoyl-L-alanyl-D-glutamate synthetase</fullName>
    </alternativeName>
</protein>
<keyword evidence="7" id="KW-0961">Cell wall biogenesis/degradation</keyword>
<organism evidence="10 12">
    <name type="scientific">Arcobacter ellisii</name>
    <dbReference type="NCBI Taxonomy" id="913109"/>
    <lineage>
        <taxon>Bacteria</taxon>
        <taxon>Pseudomonadati</taxon>
        <taxon>Campylobacterota</taxon>
        <taxon>Epsilonproteobacteria</taxon>
        <taxon>Campylobacterales</taxon>
        <taxon>Arcobacteraceae</taxon>
        <taxon>Arcobacter</taxon>
    </lineage>
</organism>
<proteinExistence type="inferred from homology"/>
<dbReference type="GO" id="GO:0008360">
    <property type="term" value="P:regulation of cell shape"/>
    <property type="evidence" value="ECO:0007669"/>
    <property type="project" value="UniProtKB-KW"/>
</dbReference>
<sequence>MKIDNKKIRILGKGITALALKDKFPNAVLYDDKDFDTYDKNSDELTVVSPGIPPYNQMVLNSNNVISDYDLFQEIMPFSIWISGTNGKTTTTQMCQHLLNEYDSVCGGNIGIPLSHLDENKKIWILETSSFTLHYTHKSKPNIYLLLPITEDHITWHGSFEEYKNAKLKPLELMNENDVAIIPSEFKDFKTDAHVITYNNSDELCNHFGFEKSKINFKEPFLLDAILAMATRKIIFDEINYDLINQFKIDKHKVEEFFDKKNRLWIDDSKATNVDATINGLTPYRKDNLHLILGGDDKGANLRPLFENIKELDLTVYAIGSNTDKIVDYCKEYSINVEKCDFLNIAVEKINNNMNKKSIGILSPAAASLDQFKSYAHRGDEFKNLVNSLSLN</sequence>
<evidence type="ECO:0000256" key="4">
    <source>
        <dbReference type="ARBA" id="ARBA00022598"/>
    </source>
</evidence>
<dbReference type="Gene3D" id="3.40.1190.10">
    <property type="entry name" value="Mur-like, catalytic domain"/>
    <property type="match status" value="1"/>
</dbReference>
<dbReference type="Gene3D" id="3.90.190.20">
    <property type="entry name" value="Mur ligase, C-terminal domain"/>
    <property type="match status" value="1"/>
</dbReference>
<keyword evidence="7" id="KW-0573">Peptidoglycan synthesis</keyword>
<dbReference type="GO" id="GO:0008764">
    <property type="term" value="F:UDP-N-acetylmuramoylalanine-D-glutamate ligase activity"/>
    <property type="evidence" value="ECO:0007669"/>
    <property type="project" value="UniProtKB-UniRule"/>
</dbReference>
<dbReference type="PANTHER" id="PTHR43692">
    <property type="entry name" value="UDP-N-ACETYLMURAMOYLALANINE--D-GLUTAMATE LIGASE"/>
    <property type="match status" value="1"/>
</dbReference>
<keyword evidence="4 7" id="KW-0436">Ligase</keyword>
<dbReference type="GO" id="GO:0051301">
    <property type="term" value="P:cell division"/>
    <property type="evidence" value="ECO:0007669"/>
    <property type="project" value="UniProtKB-KW"/>
</dbReference>
<evidence type="ECO:0000313" key="11">
    <source>
        <dbReference type="Proteomes" id="UP000262582"/>
    </source>
</evidence>
<dbReference type="GO" id="GO:0005524">
    <property type="term" value="F:ATP binding"/>
    <property type="evidence" value="ECO:0007669"/>
    <property type="project" value="UniProtKB-UniRule"/>
</dbReference>
<dbReference type="Proteomes" id="UP000290588">
    <property type="component" value="Unassembled WGS sequence"/>
</dbReference>
<keyword evidence="11" id="KW-1185">Reference proteome</keyword>
<dbReference type="NCBIfam" id="TIGR01087">
    <property type="entry name" value="murD"/>
    <property type="match status" value="1"/>
</dbReference>
<feature type="domain" description="Mur ligase central" evidence="8">
    <location>
        <begin position="82"/>
        <end position="199"/>
    </location>
</feature>
<dbReference type="GO" id="GO:0009252">
    <property type="term" value="P:peptidoglycan biosynthetic process"/>
    <property type="evidence" value="ECO:0007669"/>
    <property type="project" value="UniProtKB-UniRule"/>
</dbReference>
<evidence type="ECO:0000256" key="1">
    <source>
        <dbReference type="ARBA" id="ARBA00004496"/>
    </source>
</evidence>
<keyword evidence="7" id="KW-0131">Cell cycle</keyword>
<comment type="catalytic activity">
    <reaction evidence="7">
        <text>UDP-N-acetyl-alpha-D-muramoyl-L-alanine + D-glutamate + ATP = UDP-N-acetyl-alpha-D-muramoyl-L-alanyl-D-glutamate + ADP + phosphate + H(+)</text>
        <dbReference type="Rhea" id="RHEA:16429"/>
        <dbReference type="ChEBI" id="CHEBI:15378"/>
        <dbReference type="ChEBI" id="CHEBI:29986"/>
        <dbReference type="ChEBI" id="CHEBI:30616"/>
        <dbReference type="ChEBI" id="CHEBI:43474"/>
        <dbReference type="ChEBI" id="CHEBI:83898"/>
        <dbReference type="ChEBI" id="CHEBI:83900"/>
        <dbReference type="ChEBI" id="CHEBI:456216"/>
        <dbReference type="EC" id="6.3.2.9"/>
    </reaction>
</comment>
<dbReference type="RefSeq" id="WP_118918230.1">
    <property type="nucleotide sequence ID" value="NZ_CP032097.1"/>
</dbReference>
<evidence type="ECO:0000256" key="7">
    <source>
        <dbReference type="HAMAP-Rule" id="MF_00639"/>
    </source>
</evidence>
<dbReference type="InterPro" id="IPR005762">
    <property type="entry name" value="MurD"/>
</dbReference>
<dbReference type="Proteomes" id="UP000262582">
    <property type="component" value="Chromosome"/>
</dbReference>
<comment type="subcellular location">
    <subcellularLocation>
        <location evidence="1 7">Cytoplasm</location>
    </subcellularLocation>
</comment>
<evidence type="ECO:0000256" key="6">
    <source>
        <dbReference type="ARBA" id="ARBA00022840"/>
    </source>
</evidence>
<evidence type="ECO:0000313" key="9">
    <source>
        <dbReference type="EMBL" id="AXX96084.1"/>
    </source>
</evidence>
<keyword evidence="5 7" id="KW-0547">Nucleotide-binding</keyword>
<dbReference type="InterPro" id="IPR013221">
    <property type="entry name" value="Mur_ligase_cen"/>
</dbReference>
<evidence type="ECO:0000256" key="5">
    <source>
        <dbReference type="ARBA" id="ARBA00022741"/>
    </source>
</evidence>
<dbReference type="Pfam" id="PF08245">
    <property type="entry name" value="Mur_ligase_M"/>
    <property type="match status" value="1"/>
</dbReference>
<feature type="binding site" evidence="7">
    <location>
        <begin position="84"/>
        <end position="90"/>
    </location>
    <ligand>
        <name>ATP</name>
        <dbReference type="ChEBI" id="CHEBI:30616"/>
    </ligand>
</feature>
<dbReference type="InterPro" id="IPR036615">
    <property type="entry name" value="Mur_ligase_C_dom_sf"/>
</dbReference>
<dbReference type="GO" id="GO:0005737">
    <property type="term" value="C:cytoplasm"/>
    <property type="evidence" value="ECO:0007669"/>
    <property type="project" value="UniProtKB-SubCell"/>
</dbReference>
<dbReference type="GO" id="GO:0071555">
    <property type="term" value="P:cell wall organization"/>
    <property type="evidence" value="ECO:0007669"/>
    <property type="project" value="UniProtKB-KW"/>
</dbReference>
<comment type="function">
    <text evidence="7">Cell wall formation. Catalyzes the addition of glutamate to the nucleotide precursor UDP-N-acetylmuramoyl-L-alanine (UMA).</text>
</comment>
<evidence type="ECO:0000256" key="3">
    <source>
        <dbReference type="ARBA" id="ARBA00022490"/>
    </source>
</evidence>
<dbReference type="SUPFAM" id="SSF53623">
    <property type="entry name" value="MurD-like peptide ligases, catalytic domain"/>
    <property type="match status" value="1"/>
</dbReference>
<dbReference type="OrthoDB" id="9809796at2"/>
<keyword evidence="6 7" id="KW-0067">ATP-binding</keyword>
<dbReference type="PANTHER" id="PTHR43692:SF1">
    <property type="entry name" value="UDP-N-ACETYLMURAMOYLALANINE--D-GLUTAMATE LIGASE"/>
    <property type="match status" value="1"/>
</dbReference>
<evidence type="ECO:0000259" key="8">
    <source>
        <dbReference type="Pfam" id="PF08245"/>
    </source>
</evidence>
<keyword evidence="7" id="KW-0132">Cell division</keyword>
<reference evidence="9 11" key="2">
    <citation type="submission" date="2018-08" db="EMBL/GenBank/DDBJ databases">
        <title>Complete genome of the Arcobacter ellisii type strain LMG 26155.</title>
        <authorList>
            <person name="Miller W.G."/>
            <person name="Yee E."/>
            <person name="Bono J.L."/>
        </authorList>
    </citation>
    <scope>NUCLEOTIDE SEQUENCE [LARGE SCALE GENOMIC DNA]</scope>
    <source>
        <strain evidence="9 11">LMG 26155</strain>
    </source>
</reference>
<evidence type="ECO:0000313" key="10">
    <source>
        <dbReference type="EMBL" id="RXI28949.1"/>
    </source>
</evidence>
<dbReference type="EMBL" id="NXIG01000016">
    <property type="protein sequence ID" value="RXI28949.1"/>
    <property type="molecule type" value="Genomic_DNA"/>
</dbReference>
<keyword evidence="7" id="KW-0133">Cell shape</keyword>
<dbReference type="InterPro" id="IPR036565">
    <property type="entry name" value="Mur-like_cat_sf"/>
</dbReference>
<dbReference type="HAMAP" id="MF_00639">
    <property type="entry name" value="MurD"/>
    <property type="match status" value="1"/>
</dbReference>
<dbReference type="EC" id="6.3.2.9" evidence="7"/>
<name>A0A347UB56_9BACT</name>
<dbReference type="SUPFAM" id="SSF53244">
    <property type="entry name" value="MurD-like peptide ligases, peptide-binding domain"/>
    <property type="match status" value="1"/>
</dbReference>
<evidence type="ECO:0000256" key="2">
    <source>
        <dbReference type="ARBA" id="ARBA00004752"/>
    </source>
</evidence>
<dbReference type="EMBL" id="CP032097">
    <property type="protein sequence ID" value="AXX96084.1"/>
    <property type="molecule type" value="Genomic_DNA"/>
</dbReference>
<keyword evidence="3 7" id="KW-0963">Cytoplasm</keyword>
<dbReference type="KEGG" id="aell:AELL_2472"/>
<reference evidence="10 12" key="1">
    <citation type="submission" date="2017-09" db="EMBL/GenBank/DDBJ databases">
        <title>Genomics of the genus Arcobacter.</title>
        <authorList>
            <person name="Perez-Cataluna A."/>
            <person name="Figueras M.J."/>
            <person name="Salas-Masso N."/>
        </authorList>
    </citation>
    <scope>NUCLEOTIDE SEQUENCE [LARGE SCALE GENOMIC DNA]</scope>
    <source>
        <strain evidence="10 12">CECT 7837</strain>
    </source>
</reference>